<proteinExistence type="predicted"/>
<dbReference type="AlphaFoldDB" id="A0A1B2LXB7"/>
<evidence type="ECO:0000313" key="2">
    <source>
        <dbReference type="EMBL" id="AOA57575.1"/>
    </source>
</evidence>
<organism evidence="2 3">
    <name type="scientific">Acinetobacter larvae</name>
    <dbReference type="NCBI Taxonomy" id="1789224"/>
    <lineage>
        <taxon>Bacteria</taxon>
        <taxon>Pseudomonadati</taxon>
        <taxon>Pseudomonadota</taxon>
        <taxon>Gammaproteobacteria</taxon>
        <taxon>Moraxellales</taxon>
        <taxon>Moraxellaceae</taxon>
        <taxon>Acinetobacter</taxon>
    </lineage>
</organism>
<accession>A0A1B2LXB7</accession>
<evidence type="ECO:0000256" key="1">
    <source>
        <dbReference type="SAM" id="Coils"/>
    </source>
</evidence>
<dbReference type="KEGG" id="ala:BFG52_03875"/>
<dbReference type="RefSeq" id="WP_067552869.1">
    <property type="nucleotide sequence ID" value="NZ_CP016895.1"/>
</dbReference>
<dbReference type="STRING" id="1789224.BFG52_03875"/>
<dbReference type="OrthoDB" id="6766629at2"/>
<reference evidence="2 3" key="1">
    <citation type="submission" date="2016-08" db="EMBL/GenBank/DDBJ databases">
        <authorList>
            <person name="Seilhamer J.J."/>
        </authorList>
    </citation>
    <scope>NUCLEOTIDE SEQUENCE [LARGE SCALE GENOMIC DNA]</scope>
    <source>
        <strain evidence="2 3">BRTC-1</strain>
    </source>
</reference>
<name>A0A1B2LXB7_9GAMM</name>
<protein>
    <recommendedName>
        <fullName evidence="4">Methyl-coenzyme M reductase</fullName>
    </recommendedName>
</protein>
<sequence length="676" mass="75334">MARIPMGNFGETRTQAERINLPQDQSGQMLAGALQNVSGVAQQVKEKNDREQEKLDVQAKNLELYLNSLDKRDGQLKVDEVLSTDFSDKVAELRQQVGNGALDAKKAAEDFKAWSDERYQRLMPTLPGHAENEYRMQWQQNVNKQIGNFLPLQLKAADQKEAVLADRAYNIATRMDRSEGKQWLGEKLLASNIPEAQKQQYMINYETDQDKLEVESGIESAFSSGSIDNLRKVQESLNEKKYLSGQEVQRYSASISSKISTLQQRQEIEENKRLNEAGKVLNNFETAVLTGIELGDELINNTAAAVKGTQYEADFNFYLKQSKDFQRFSKQSSSAQLSEINNFKAKRGKSDDPVAENKILSAYESIYAENLKEVKENPTQALKKAGVNVPDFNPATLKVDPANAAKTIATIGSYQVALKDKDANVKISPISTEDLPQAIQSFDSLDINGKLNFIGQMIESSKNSKGGDQIWGAALKQLGAGNQSYVMAGVAKKNGFKSNDGRDVSSLIVIGAQALKNKQLIMPKDELLQQEFGKYVGNSATGETANMTFDAFKSIYAALTQQKNYQHKDKDDLDKKSIKQAAELSTGGVYEQNMKFGNSKWKVSKPWGMDDDRFEAIMETRYDAIVKKYNISSGGVRDLRIHRESNRGPGGVIRYSLLDARGTPLYYINMPDGVTK</sequence>
<keyword evidence="3" id="KW-1185">Reference proteome</keyword>
<dbReference type="Proteomes" id="UP000093391">
    <property type="component" value="Chromosome"/>
</dbReference>
<gene>
    <name evidence="2" type="ORF">BFG52_03875</name>
</gene>
<feature type="coiled-coil region" evidence="1">
    <location>
        <begin position="34"/>
        <end position="61"/>
    </location>
</feature>
<evidence type="ECO:0000313" key="3">
    <source>
        <dbReference type="Proteomes" id="UP000093391"/>
    </source>
</evidence>
<evidence type="ECO:0008006" key="4">
    <source>
        <dbReference type="Google" id="ProtNLM"/>
    </source>
</evidence>
<dbReference type="EMBL" id="CP016895">
    <property type="protein sequence ID" value="AOA57575.1"/>
    <property type="molecule type" value="Genomic_DNA"/>
</dbReference>
<keyword evidence="1" id="KW-0175">Coiled coil</keyword>